<evidence type="ECO:0000313" key="1">
    <source>
        <dbReference type="EMBL" id="SCX41813.1"/>
    </source>
</evidence>
<organism evidence="1 2">
    <name type="scientific">Kosakonia sacchari</name>
    <dbReference type="NCBI Taxonomy" id="1158459"/>
    <lineage>
        <taxon>Bacteria</taxon>
        <taxon>Pseudomonadati</taxon>
        <taxon>Pseudomonadota</taxon>
        <taxon>Gammaproteobacteria</taxon>
        <taxon>Enterobacterales</taxon>
        <taxon>Enterobacteriaceae</taxon>
        <taxon>Kosakonia</taxon>
    </lineage>
</organism>
<gene>
    <name evidence="1" type="ORF">SAMN02927897_01128</name>
</gene>
<proteinExistence type="predicted"/>
<comment type="caution">
    <text evidence="1">The sequence shown here is derived from an EMBL/GenBank/DDBJ whole genome shotgun (WGS) entry which is preliminary data.</text>
</comment>
<dbReference type="Proteomes" id="UP000183569">
    <property type="component" value="Unassembled WGS sequence"/>
</dbReference>
<sequence length="49" mass="5412">MQPTDRVASLQGGNEKAGHTQALCIVAGPVVQWVHDKRLGKEMPLYPRK</sequence>
<protein>
    <submittedName>
        <fullName evidence="1">Uncharacterized protein</fullName>
    </submittedName>
</protein>
<dbReference type="EMBL" id="FMUI01000002">
    <property type="protein sequence ID" value="SCX41813.1"/>
    <property type="molecule type" value="Genomic_DNA"/>
</dbReference>
<accession>A0A1G4XKM8</accession>
<dbReference type="AlphaFoldDB" id="A0A1G4XKM8"/>
<name>A0A1G4XKM8_9ENTR</name>
<reference evidence="1 2" key="1">
    <citation type="submission" date="2016-10" db="EMBL/GenBank/DDBJ databases">
        <authorList>
            <person name="Varghese N."/>
            <person name="Submissions S."/>
        </authorList>
    </citation>
    <scope>NUCLEOTIDE SEQUENCE [LARGE SCALE GENOMIC DNA]</scope>
    <source>
        <strain evidence="1 2">CGMCC 1.12102</strain>
    </source>
</reference>
<evidence type="ECO:0000313" key="2">
    <source>
        <dbReference type="Proteomes" id="UP000183569"/>
    </source>
</evidence>